<evidence type="ECO:0000313" key="4">
    <source>
        <dbReference type="Proteomes" id="UP000305848"/>
    </source>
</evidence>
<dbReference type="PANTHER" id="PTHR10724">
    <property type="entry name" value="30S RIBOSOMAL PROTEIN S1"/>
    <property type="match status" value="1"/>
</dbReference>
<dbReference type="InterPro" id="IPR003029">
    <property type="entry name" value="S1_domain"/>
</dbReference>
<feature type="compositionally biased region" description="Polar residues" evidence="1">
    <location>
        <begin position="738"/>
        <end position="756"/>
    </location>
</feature>
<dbReference type="SUPFAM" id="SSF53098">
    <property type="entry name" value="Ribonuclease H-like"/>
    <property type="match status" value="1"/>
</dbReference>
<dbReference type="GO" id="GO:0006139">
    <property type="term" value="P:nucleobase-containing compound metabolic process"/>
    <property type="evidence" value="ECO:0007669"/>
    <property type="project" value="InterPro"/>
</dbReference>
<dbReference type="RefSeq" id="WP_137261570.1">
    <property type="nucleotide sequence ID" value="NZ_SZQL01000006.1"/>
</dbReference>
<dbReference type="Gene3D" id="1.10.3500.10">
    <property type="entry name" value="Tex N-terminal region-like"/>
    <property type="match status" value="1"/>
</dbReference>
<dbReference type="Gene3D" id="3.30.420.140">
    <property type="entry name" value="YqgF/RNase H-like domain"/>
    <property type="match status" value="1"/>
</dbReference>
<dbReference type="InterPro" id="IPR010994">
    <property type="entry name" value="RuvA_2-like"/>
</dbReference>
<dbReference type="InterPro" id="IPR023319">
    <property type="entry name" value="Tex-like_HTH_dom_sf"/>
</dbReference>
<dbReference type="GO" id="GO:0006412">
    <property type="term" value="P:translation"/>
    <property type="evidence" value="ECO:0007669"/>
    <property type="project" value="TreeGrafter"/>
</dbReference>
<dbReference type="Pfam" id="PF16921">
    <property type="entry name" value="Tex_YqgF"/>
    <property type="match status" value="1"/>
</dbReference>
<dbReference type="EMBL" id="SZQL01000006">
    <property type="protein sequence ID" value="TKK68950.1"/>
    <property type="molecule type" value="Genomic_DNA"/>
</dbReference>
<dbReference type="GO" id="GO:0003735">
    <property type="term" value="F:structural constituent of ribosome"/>
    <property type="evidence" value="ECO:0007669"/>
    <property type="project" value="TreeGrafter"/>
</dbReference>
<dbReference type="GO" id="GO:0003729">
    <property type="term" value="F:mRNA binding"/>
    <property type="evidence" value="ECO:0007669"/>
    <property type="project" value="UniProtKB-ARBA"/>
</dbReference>
<dbReference type="GO" id="GO:0005737">
    <property type="term" value="C:cytoplasm"/>
    <property type="evidence" value="ECO:0007669"/>
    <property type="project" value="UniProtKB-ARBA"/>
</dbReference>
<dbReference type="InterPro" id="IPR037027">
    <property type="entry name" value="YqgF/RNaseH-like_dom_sf"/>
</dbReference>
<dbReference type="InterPro" id="IPR012337">
    <property type="entry name" value="RNaseH-like_sf"/>
</dbReference>
<dbReference type="Pfam" id="PF22706">
    <property type="entry name" value="Tex_central_region"/>
    <property type="match status" value="1"/>
</dbReference>
<organism evidence="3 4">
    <name type="scientific">Ilyomonas limi</name>
    <dbReference type="NCBI Taxonomy" id="2575867"/>
    <lineage>
        <taxon>Bacteria</taxon>
        <taxon>Pseudomonadati</taxon>
        <taxon>Bacteroidota</taxon>
        <taxon>Chitinophagia</taxon>
        <taxon>Chitinophagales</taxon>
        <taxon>Chitinophagaceae</taxon>
        <taxon>Ilyomonas</taxon>
    </lineage>
</organism>
<dbReference type="InterPro" id="IPR050437">
    <property type="entry name" value="Ribos_protein_bS1-like"/>
</dbReference>
<feature type="region of interest" description="Disordered" evidence="1">
    <location>
        <begin position="703"/>
        <end position="771"/>
    </location>
</feature>
<comment type="caution">
    <text evidence="3">The sequence shown here is derived from an EMBL/GenBank/DDBJ whole genome shotgun (WGS) entry which is preliminary data.</text>
</comment>
<dbReference type="SUPFAM" id="SSF50249">
    <property type="entry name" value="Nucleic acid-binding proteins"/>
    <property type="match status" value="1"/>
</dbReference>
<dbReference type="AlphaFoldDB" id="A0A4U3L238"/>
<dbReference type="Gene3D" id="2.40.50.140">
    <property type="entry name" value="Nucleic acid-binding proteins"/>
    <property type="match status" value="1"/>
</dbReference>
<accession>A0A4U3L238</accession>
<dbReference type="InterPro" id="IPR055179">
    <property type="entry name" value="Tex-like_central_region"/>
</dbReference>
<feature type="domain" description="S1 motif" evidence="2">
    <location>
        <begin position="633"/>
        <end position="702"/>
    </location>
</feature>
<gene>
    <name evidence="3" type="ORF">FC093_09660</name>
</gene>
<dbReference type="InterPro" id="IPR012340">
    <property type="entry name" value="NA-bd_OB-fold"/>
</dbReference>
<dbReference type="PANTHER" id="PTHR10724:SF10">
    <property type="entry name" value="S1 RNA-BINDING DOMAIN-CONTAINING PROTEIN 1"/>
    <property type="match status" value="1"/>
</dbReference>
<proteinExistence type="predicted"/>
<reference evidence="3 4" key="1">
    <citation type="submission" date="2019-05" db="EMBL/GenBank/DDBJ databases">
        <title>Panacibacter sp. strain 17mud1-8 Genome sequencing and assembly.</title>
        <authorList>
            <person name="Chhetri G."/>
        </authorList>
    </citation>
    <scope>NUCLEOTIDE SEQUENCE [LARGE SCALE GENOMIC DNA]</scope>
    <source>
        <strain evidence="3 4">17mud1-8</strain>
    </source>
</reference>
<dbReference type="OrthoDB" id="9804714at2"/>
<dbReference type="SMART" id="SM00732">
    <property type="entry name" value="YqgFc"/>
    <property type="match status" value="1"/>
</dbReference>
<evidence type="ECO:0000313" key="3">
    <source>
        <dbReference type="EMBL" id="TKK68950.1"/>
    </source>
</evidence>
<dbReference type="FunFam" id="1.10.150.310:FF:000001">
    <property type="entry name" value="RNA-binding transcriptional accessory protein"/>
    <property type="match status" value="1"/>
</dbReference>
<dbReference type="InterPro" id="IPR041692">
    <property type="entry name" value="HHH_9"/>
</dbReference>
<dbReference type="InterPro" id="IPR006641">
    <property type="entry name" value="YqgF/RNaseH-like_dom"/>
</dbReference>
<dbReference type="FunFam" id="2.40.50.140:FF:000051">
    <property type="entry name" value="RNA-binding transcriptional accessory protein"/>
    <property type="match status" value="1"/>
</dbReference>
<protein>
    <submittedName>
        <fullName evidence="3">RNA-binding transcriptional accessory protein</fullName>
    </submittedName>
</protein>
<dbReference type="CDD" id="cd05685">
    <property type="entry name" value="S1_Tex"/>
    <property type="match status" value="1"/>
</dbReference>
<dbReference type="SUPFAM" id="SSF47781">
    <property type="entry name" value="RuvA domain 2-like"/>
    <property type="match status" value="2"/>
</dbReference>
<dbReference type="InterPro" id="IPR044146">
    <property type="entry name" value="S1_Tex"/>
</dbReference>
<dbReference type="FunFam" id="1.10.10.650:FF:000001">
    <property type="entry name" value="S1 RNA-binding domain 1"/>
    <property type="match status" value="1"/>
</dbReference>
<dbReference type="SUPFAM" id="SSF158832">
    <property type="entry name" value="Tex N-terminal region-like"/>
    <property type="match status" value="1"/>
</dbReference>
<name>A0A4U3L238_9BACT</name>
<dbReference type="Proteomes" id="UP000305848">
    <property type="component" value="Unassembled WGS sequence"/>
</dbReference>
<dbReference type="Pfam" id="PF00575">
    <property type="entry name" value="S1"/>
    <property type="match status" value="1"/>
</dbReference>
<sequence>MIEFSQQVAAKLNIRPQQAEAVLNLLNEGATIPFIARYRKDKTGALDEVQIQQIQEEAAALKEFTGRKTFIEKTITEQGKMTDELQEKLNAAITLAELEDIYLPYKPKRRTKAQIAREAGLEPLAKLILEQKDIDLDNEAAAFINDTIKTNDEALQGARDIIAETINEDAEVRARLRRLFEETAVVESKVVPEKEAEALKYKDYFNFNEPVYKIPSHRILAVLRGFLEGFLRIGIVPNEEEALEKIEKLYVKEGNNQSIDHVKRASKDAYRRLLQPSLETEFRTALKQKADEEAIAVFAENLRQLLLSSPLGSKRILAIDPGYRTGCKVVCLDEKGSLLKSDLIYVHEKNREEQSKQTIEKLVKEYNIEAFAIGDGTAGRETEQFIKGMHVGLPVYLVNEDGASVYSASETARAEFPDQDVTVRGAISIGRRLMDPLAELVKIDPKSIGVGQYQHDVNQSRLKERLDQTVVSCVNAVGVNLNTASKHLLSYVSGIGAATADNIVKYRSEIGKFSNRSQLLNVPRLGNKAFEQCAGFLRINNGDNPLDKSAVHPEAYRIVENMANDLNVDVKELVGNASLVKNIQPKKYATEEIGELTIQDILSELKKPGLDPRSEMQQFEFAPIYKIEDVMAGMIVPGIVTNITRFGAFVDIGVKQDGLVHVSEIAHRYITDPNEALKLNDKVMVKVLEVDMPRKRIALSIKQAQETPAKERNKGQDTRHKYQGSEDRIRHTRDKGQNTKNKFQANKHTETTSSERNMNDALNALKKKFGK</sequence>
<dbReference type="Gene3D" id="1.10.10.650">
    <property type="entry name" value="RuvA domain 2-like"/>
    <property type="match status" value="1"/>
</dbReference>
<keyword evidence="4" id="KW-1185">Reference proteome</keyword>
<evidence type="ECO:0000259" key="2">
    <source>
        <dbReference type="PROSITE" id="PS50126"/>
    </source>
</evidence>
<dbReference type="InterPro" id="IPR032639">
    <property type="entry name" value="Tex_YqgF"/>
</dbReference>
<dbReference type="Pfam" id="PF12836">
    <property type="entry name" value="HHH_3"/>
    <property type="match status" value="1"/>
</dbReference>
<dbReference type="InterPro" id="IPR018974">
    <property type="entry name" value="Tex-like_N"/>
</dbReference>
<dbReference type="InterPro" id="IPR023323">
    <property type="entry name" value="Tex-like_dom_sf"/>
</dbReference>
<evidence type="ECO:0000256" key="1">
    <source>
        <dbReference type="SAM" id="MobiDB-lite"/>
    </source>
</evidence>
<dbReference type="Pfam" id="PF09371">
    <property type="entry name" value="Tex_N"/>
    <property type="match status" value="1"/>
</dbReference>
<dbReference type="Gene3D" id="1.10.150.310">
    <property type="entry name" value="Tex RuvX-like domain-like"/>
    <property type="match status" value="1"/>
</dbReference>
<feature type="compositionally biased region" description="Basic and acidic residues" evidence="1">
    <location>
        <begin position="708"/>
        <end position="737"/>
    </location>
</feature>
<dbReference type="SMART" id="SM00316">
    <property type="entry name" value="S1"/>
    <property type="match status" value="1"/>
</dbReference>
<dbReference type="PROSITE" id="PS50126">
    <property type="entry name" value="S1"/>
    <property type="match status" value="1"/>
</dbReference>
<dbReference type="Pfam" id="PF17674">
    <property type="entry name" value="HHH_9"/>
    <property type="match status" value="1"/>
</dbReference>
<dbReference type="FunFam" id="3.30.420.140:FF:000001">
    <property type="entry name" value="RNA-binding transcriptional accessory protein"/>
    <property type="match status" value="1"/>
</dbReference>